<proteinExistence type="predicted"/>
<dbReference type="AlphaFoldDB" id="A0A9R1UV98"/>
<reference evidence="1 2" key="1">
    <citation type="journal article" date="2017" name="Nat. Commun.">
        <title>Genome assembly with in vitro proximity ligation data and whole-genome triplication in lettuce.</title>
        <authorList>
            <person name="Reyes-Chin-Wo S."/>
            <person name="Wang Z."/>
            <person name="Yang X."/>
            <person name="Kozik A."/>
            <person name="Arikit S."/>
            <person name="Song C."/>
            <person name="Xia L."/>
            <person name="Froenicke L."/>
            <person name="Lavelle D.O."/>
            <person name="Truco M.J."/>
            <person name="Xia R."/>
            <person name="Zhu S."/>
            <person name="Xu C."/>
            <person name="Xu H."/>
            <person name="Xu X."/>
            <person name="Cox K."/>
            <person name="Korf I."/>
            <person name="Meyers B.C."/>
            <person name="Michelmore R.W."/>
        </authorList>
    </citation>
    <scope>NUCLEOTIDE SEQUENCE [LARGE SCALE GENOMIC DNA]</scope>
    <source>
        <strain evidence="2">cv. Salinas</strain>
        <tissue evidence="1">Seedlings</tissue>
    </source>
</reference>
<sequence>MHGPCGGDNPKCPCMIENKCSKNFPKPFLDHTSVDSNGYPIYRRRNDDLFVENSGVKLDNRSVVPYHKVLLKRYQAHINVEWYNQGASIKYLFKYVNKGPDRATMAVIQSNNVDDTKDAVDEIKNYYDCRYLSACEVSWRIFGFDVHYKY</sequence>
<comment type="caution">
    <text evidence="1">The sequence shown here is derived from an EMBL/GenBank/DDBJ whole genome shotgun (WGS) entry which is preliminary data.</text>
</comment>
<dbReference type="EMBL" id="NBSK02000008">
    <property type="protein sequence ID" value="KAJ0193737.1"/>
    <property type="molecule type" value="Genomic_DNA"/>
</dbReference>
<evidence type="ECO:0008006" key="3">
    <source>
        <dbReference type="Google" id="ProtNLM"/>
    </source>
</evidence>
<dbReference type="PANTHER" id="PTHR10492">
    <property type="match status" value="1"/>
</dbReference>
<dbReference type="PANTHER" id="PTHR10492:SF90">
    <property type="entry name" value="ATP-DEPENDENT DNA HELICASE"/>
    <property type="match status" value="1"/>
</dbReference>
<evidence type="ECO:0000313" key="2">
    <source>
        <dbReference type="Proteomes" id="UP000235145"/>
    </source>
</evidence>
<evidence type="ECO:0000313" key="1">
    <source>
        <dbReference type="EMBL" id="KAJ0193737.1"/>
    </source>
</evidence>
<dbReference type="Proteomes" id="UP000235145">
    <property type="component" value="Unassembled WGS sequence"/>
</dbReference>
<organism evidence="1 2">
    <name type="scientific">Lactuca sativa</name>
    <name type="common">Garden lettuce</name>
    <dbReference type="NCBI Taxonomy" id="4236"/>
    <lineage>
        <taxon>Eukaryota</taxon>
        <taxon>Viridiplantae</taxon>
        <taxon>Streptophyta</taxon>
        <taxon>Embryophyta</taxon>
        <taxon>Tracheophyta</taxon>
        <taxon>Spermatophyta</taxon>
        <taxon>Magnoliopsida</taxon>
        <taxon>eudicotyledons</taxon>
        <taxon>Gunneridae</taxon>
        <taxon>Pentapetalae</taxon>
        <taxon>asterids</taxon>
        <taxon>campanulids</taxon>
        <taxon>Asterales</taxon>
        <taxon>Asteraceae</taxon>
        <taxon>Cichorioideae</taxon>
        <taxon>Cichorieae</taxon>
        <taxon>Lactucinae</taxon>
        <taxon>Lactuca</taxon>
    </lineage>
</organism>
<gene>
    <name evidence="1" type="ORF">LSAT_V11C800441370</name>
</gene>
<name>A0A9R1UV98_LACSA</name>
<protein>
    <recommendedName>
        <fullName evidence="3">Helitron helicase-like domain-containing protein</fullName>
    </recommendedName>
</protein>
<accession>A0A9R1UV98</accession>
<keyword evidence="2" id="KW-1185">Reference proteome</keyword>